<dbReference type="CDD" id="cd06261">
    <property type="entry name" value="TM_PBP2"/>
    <property type="match status" value="1"/>
</dbReference>
<name>A0ABT0CBZ3_THEVL</name>
<protein>
    <submittedName>
        <fullName evidence="9">ABC transporter permease</fullName>
    </submittedName>
</protein>
<evidence type="ECO:0000256" key="5">
    <source>
        <dbReference type="ARBA" id="ARBA00022989"/>
    </source>
</evidence>
<dbReference type="InterPro" id="IPR035906">
    <property type="entry name" value="MetI-like_sf"/>
</dbReference>
<feature type="transmembrane region" description="Helical" evidence="7">
    <location>
        <begin position="194"/>
        <end position="216"/>
    </location>
</feature>
<feature type="transmembrane region" description="Helical" evidence="7">
    <location>
        <begin position="246"/>
        <end position="270"/>
    </location>
</feature>
<evidence type="ECO:0000256" key="2">
    <source>
        <dbReference type="ARBA" id="ARBA00022448"/>
    </source>
</evidence>
<dbReference type="Proteomes" id="UP000830835">
    <property type="component" value="Unassembled WGS sequence"/>
</dbReference>
<dbReference type="PROSITE" id="PS50928">
    <property type="entry name" value="ABC_TM1"/>
    <property type="match status" value="1"/>
</dbReference>
<reference evidence="9" key="1">
    <citation type="submission" date="2021-02" db="EMBL/GenBank/DDBJ databases">
        <title>The CRISPR/cas machinery reduction and long-range gene transfer in the hot spring cyanobacterium Synechococcus.</title>
        <authorList>
            <person name="Dvorak P."/>
            <person name="Jahodarova E."/>
            <person name="Hasler P."/>
            <person name="Poulickova A."/>
        </authorList>
    </citation>
    <scope>NUCLEOTIDE SEQUENCE</scope>
    <source>
        <strain evidence="9">Rupite</strain>
    </source>
</reference>
<evidence type="ECO:0000256" key="7">
    <source>
        <dbReference type="RuleBase" id="RU363032"/>
    </source>
</evidence>
<evidence type="ECO:0000259" key="8">
    <source>
        <dbReference type="PROSITE" id="PS50928"/>
    </source>
</evidence>
<dbReference type="InterPro" id="IPR000515">
    <property type="entry name" value="MetI-like"/>
</dbReference>
<comment type="similarity">
    <text evidence="7">Belongs to the binding-protein-dependent transport system permease family.</text>
</comment>
<evidence type="ECO:0000256" key="1">
    <source>
        <dbReference type="ARBA" id="ARBA00004651"/>
    </source>
</evidence>
<keyword evidence="5 7" id="KW-1133">Transmembrane helix</keyword>
<evidence type="ECO:0000256" key="4">
    <source>
        <dbReference type="ARBA" id="ARBA00022692"/>
    </source>
</evidence>
<keyword evidence="4 7" id="KW-0812">Transmembrane</keyword>
<feature type="domain" description="ABC transmembrane type-1" evidence="8">
    <location>
        <begin position="128"/>
        <end position="309"/>
    </location>
</feature>
<dbReference type="Gene3D" id="1.10.3720.10">
    <property type="entry name" value="MetI-like"/>
    <property type="match status" value="1"/>
</dbReference>
<keyword evidence="10" id="KW-1185">Reference proteome</keyword>
<feature type="transmembrane region" description="Helical" evidence="7">
    <location>
        <begin position="290"/>
        <end position="310"/>
    </location>
</feature>
<organism evidence="9 10">
    <name type="scientific">Thermostichus vulcanus str. 'Rupite'</name>
    <dbReference type="NCBI Taxonomy" id="2813851"/>
    <lineage>
        <taxon>Bacteria</taxon>
        <taxon>Bacillati</taxon>
        <taxon>Cyanobacteriota</taxon>
        <taxon>Cyanophyceae</taxon>
        <taxon>Thermostichales</taxon>
        <taxon>Thermostichaceae</taxon>
        <taxon>Thermostichus</taxon>
    </lineage>
</organism>
<comment type="subcellular location">
    <subcellularLocation>
        <location evidence="1 7">Cell membrane</location>
        <topology evidence="1 7">Multi-pass membrane protein</topology>
    </subcellularLocation>
</comment>
<feature type="transmembrane region" description="Helical" evidence="7">
    <location>
        <begin position="52"/>
        <end position="71"/>
    </location>
</feature>
<dbReference type="Pfam" id="PF00528">
    <property type="entry name" value="BPD_transp_1"/>
    <property type="match status" value="1"/>
</dbReference>
<feature type="transmembrane region" description="Helical" evidence="7">
    <location>
        <begin position="166"/>
        <end position="188"/>
    </location>
</feature>
<feature type="transmembrane region" description="Helical" evidence="7">
    <location>
        <begin position="83"/>
        <end position="101"/>
    </location>
</feature>
<dbReference type="SUPFAM" id="SSF161098">
    <property type="entry name" value="MetI-like"/>
    <property type="match status" value="1"/>
</dbReference>
<feature type="transmembrane region" description="Helical" evidence="7">
    <location>
        <begin position="131"/>
        <end position="154"/>
    </location>
</feature>
<keyword evidence="6 7" id="KW-0472">Membrane</keyword>
<comment type="caution">
    <text evidence="9">The sequence shown here is derived from an EMBL/GenBank/DDBJ whole genome shotgun (WGS) entry which is preliminary data.</text>
</comment>
<accession>A0ABT0CBZ3</accession>
<evidence type="ECO:0000256" key="3">
    <source>
        <dbReference type="ARBA" id="ARBA00022475"/>
    </source>
</evidence>
<evidence type="ECO:0000313" key="9">
    <source>
        <dbReference type="EMBL" id="MCJ2543308.1"/>
    </source>
</evidence>
<dbReference type="PANTHER" id="PTHR30151">
    <property type="entry name" value="ALKANE SULFONATE ABC TRANSPORTER-RELATED, MEMBRANE SUBUNIT"/>
    <property type="match status" value="1"/>
</dbReference>
<keyword evidence="2 7" id="KW-0813">Transport</keyword>
<evidence type="ECO:0000256" key="6">
    <source>
        <dbReference type="ARBA" id="ARBA00023136"/>
    </source>
</evidence>
<dbReference type="PANTHER" id="PTHR30151:SF20">
    <property type="entry name" value="ABC TRANSPORTER PERMEASE PROTEIN HI_0355-RELATED"/>
    <property type="match status" value="1"/>
</dbReference>
<gene>
    <name evidence="9" type="ORF">JX360_10390</name>
</gene>
<evidence type="ECO:0000313" key="10">
    <source>
        <dbReference type="Proteomes" id="UP000830835"/>
    </source>
</evidence>
<keyword evidence="3" id="KW-1003">Cell membrane</keyword>
<sequence>MQTAASPQPTLPTIAPIWKDGILYGCGLLGLGLILLRTSGEMDTATTPESGWFLPWVLLATSVGGMGCWGLARRGRGWGPPLLILLLGLMLTQTLLLGYRVPPGLMPTPTRVIRAVWMARAALMRDVVQTFVRQALVGFGCGVGSGLLLGVLLARFQKIEQGLLPYLAALSSIPIPALAPVMVGAFGIDWPSKAAVVTVVVLFPVVINTVRGLRAVDPSQLDLMRSYGASAWQVFRQVRLPQSLPYIFNALKLAITLAMIGAIVGEFFAAPGVGLGFRIKIEAARFNFDIVWAAIIYATVISTLAYGLILRIERRLTFWHSSIRSRGR</sequence>
<dbReference type="RefSeq" id="WP_244350585.1">
    <property type="nucleotide sequence ID" value="NZ_JAFIRA010000025.1"/>
</dbReference>
<feature type="transmembrane region" description="Helical" evidence="7">
    <location>
        <begin position="21"/>
        <end position="40"/>
    </location>
</feature>
<dbReference type="EMBL" id="JAFIRA010000025">
    <property type="protein sequence ID" value="MCJ2543308.1"/>
    <property type="molecule type" value="Genomic_DNA"/>
</dbReference>
<proteinExistence type="inferred from homology"/>